<evidence type="ECO:0000313" key="9">
    <source>
        <dbReference type="EMBL" id="ADV83331.1"/>
    </source>
</evidence>
<dbReference type="Gene3D" id="3.40.50.720">
    <property type="entry name" value="NAD(P)-binding Rossmann-like Domain"/>
    <property type="match status" value="1"/>
</dbReference>
<dbReference type="PANTHER" id="PTHR30576:SF10">
    <property type="entry name" value="SLL5057 PROTEIN"/>
    <property type="match status" value="1"/>
</dbReference>
<dbReference type="InterPro" id="IPR003362">
    <property type="entry name" value="Bact_transf"/>
</dbReference>
<dbReference type="KEGG" id="tsa:AciPR4_2553"/>
<feature type="transmembrane region" description="Helical" evidence="7">
    <location>
        <begin position="78"/>
        <end position="105"/>
    </location>
</feature>
<dbReference type="STRING" id="401053.AciPR4_2553"/>
<dbReference type="eggNOG" id="COG2148">
    <property type="taxonomic scope" value="Bacteria"/>
</dbReference>
<dbReference type="GO" id="GO:0047360">
    <property type="term" value="F:undecaprenyl-phosphate galactose phosphotransferase activity"/>
    <property type="evidence" value="ECO:0007669"/>
    <property type="project" value="UniProtKB-EC"/>
</dbReference>
<comment type="similarity">
    <text evidence="2">Belongs to the bacterial sugar transferase family.</text>
</comment>
<proteinExistence type="inferred from homology"/>
<dbReference type="NCBIfam" id="TIGR03025">
    <property type="entry name" value="EPS_sugtrans"/>
    <property type="match status" value="1"/>
</dbReference>
<feature type="domain" description="Bacterial sugar transferase" evidence="8">
    <location>
        <begin position="318"/>
        <end position="505"/>
    </location>
</feature>
<comment type="subcellular location">
    <subcellularLocation>
        <location evidence="1">Membrane</location>
        <topology evidence="1">Multi-pass membrane protein</topology>
    </subcellularLocation>
</comment>
<evidence type="ECO:0000256" key="6">
    <source>
        <dbReference type="ARBA" id="ARBA00023136"/>
    </source>
</evidence>
<keyword evidence="4 7" id="KW-0812">Transmembrane</keyword>
<dbReference type="AlphaFoldDB" id="E8V0B3"/>
<evidence type="ECO:0000256" key="3">
    <source>
        <dbReference type="ARBA" id="ARBA00022679"/>
    </source>
</evidence>
<keyword evidence="5 7" id="KW-1133">Transmembrane helix</keyword>
<sequence length="510" mass="56956">MSLTESKEKLISEYAEGRLISGEGRAGSLQRAKGHASNENWKLSITGMAWAALDVLTAVFAAYLALRYRTVMVRDHAGSLTVIVAGGVRMFALSMGWFAVCLVFFSHSYGLYGSIEGRSGLHEQRMTLQATAVAGLLLCGTLFLTRAQMESRMVVLLTIIFTMIILCVRRAIWRSMVYARYREGIDTRNILIVGSGSVARALRNHLESRRHLGFRFRGFIGLNEQESNSGDPDVIGDLPNCLSLARGLFVDEIFFSVPAERAQVIRLVEEARTFKIDVRVIPDLYDGLAWNAPVEYVGQFPTIPLHRGEFPIGSFMLKRMLDLAISLVGLVFLAPLFLILAAVVALDSKGPIFYSAKRIGRKGRSFNCFKFRTMVQNADALKAQLAGQNERDGVLFKMSNDPRVTRVGRFLRKYSLDELPQLWNIVRGDMSLVGPRPPMAAEVEQYALDHLRRLDVLPGLTGLWQVEARQDPSFDSYISLDTAYVENWSLWLDLKILLRTVSVVFGGTGT</sequence>
<dbReference type="eggNOG" id="COG1086">
    <property type="taxonomic scope" value="Bacteria"/>
</dbReference>
<keyword evidence="3 9" id="KW-0808">Transferase</keyword>
<keyword evidence="10" id="KW-1185">Reference proteome</keyword>
<gene>
    <name evidence="9" type="ordered locus">AciPR4_2553</name>
</gene>
<feature type="transmembrane region" description="Helical" evidence="7">
    <location>
        <begin position="153"/>
        <end position="172"/>
    </location>
</feature>
<dbReference type="EC" id="2.7.8.6" evidence="9"/>
<dbReference type="Pfam" id="PF02397">
    <property type="entry name" value="Bac_transf"/>
    <property type="match status" value="1"/>
</dbReference>
<reference evidence="9 10" key="1">
    <citation type="journal article" date="2012" name="Stand. Genomic Sci.">
        <title>Complete genome sequence of Terriglobus saanensis type strain SP1PR4(T), an Acidobacteria from tundra soil.</title>
        <authorList>
            <person name="Rawat S.R."/>
            <person name="Mannisto M.K."/>
            <person name="Starovoytov V."/>
            <person name="Goodwin L."/>
            <person name="Nolan M."/>
            <person name="Hauser L."/>
            <person name="Land M."/>
            <person name="Davenport K.W."/>
            <person name="Woyke T."/>
            <person name="Haggblom M.M."/>
        </authorList>
    </citation>
    <scope>NUCLEOTIDE SEQUENCE</scope>
    <source>
        <strain evidence="10">ATCC BAA-1853 / DSM 23119 / SP1PR4</strain>
    </source>
</reference>
<dbReference type="InterPro" id="IPR017475">
    <property type="entry name" value="EPS_sugar_tfrase"/>
</dbReference>
<name>E8V0B3_TERSS</name>
<evidence type="ECO:0000256" key="5">
    <source>
        <dbReference type="ARBA" id="ARBA00022989"/>
    </source>
</evidence>
<feature type="transmembrane region" description="Helical" evidence="7">
    <location>
        <begin position="43"/>
        <end position="66"/>
    </location>
</feature>
<dbReference type="Pfam" id="PF13727">
    <property type="entry name" value="CoA_binding_3"/>
    <property type="match status" value="1"/>
</dbReference>
<evidence type="ECO:0000259" key="8">
    <source>
        <dbReference type="Pfam" id="PF02397"/>
    </source>
</evidence>
<dbReference type="Proteomes" id="UP000006844">
    <property type="component" value="Chromosome"/>
</dbReference>
<evidence type="ECO:0000256" key="2">
    <source>
        <dbReference type="ARBA" id="ARBA00006464"/>
    </source>
</evidence>
<evidence type="ECO:0000256" key="1">
    <source>
        <dbReference type="ARBA" id="ARBA00004141"/>
    </source>
</evidence>
<evidence type="ECO:0000256" key="7">
    <source>
        <dbReference type="SAM" id="Phobius"/>
    </source>
</evidence>
<feature type="transmembrane region" description="Helical" evidence="7">
    <location>
        <begin position="323"/>
        <end position="346"/>
    </location>
</feature>
<dbReference type="HOGENOM" id="CLU_024920_3_4_0"/>
<dbReference type="PANTHER" id="PTHR30576">
    <property type="entry name" value="COLANIC BIOSYNTHESIS UDP-GLUCOSE LIPID CARRIER TRANSFERASE"/>
    <property type="match status" value="1"/>
</dbReference>
<dbReference type="GO" id="GO:0016020">
    <property type="term" value="C:membrane"/>
    <property type="evidence" value="ECO:0007669"/>
    <property type="project" value="UniProtKB-SubCell"/>
</dbReference>
<accession>E8V0B3</accession>
<dbReference type="EMBL" id="CP002467">
    <property type="protein sequence ID" value="ADV83331.1"/>
    <property type="molecule type" value="Genomic_DNA"/>
</dbReference>
<protein>
    <submittedName>
        <fullName evidence="9">Exopolysaccharide biosynthesis polyprenyl glycosylphosphotransferase</fullName>
        <ecNumber evidence="9">2.7.8.6</ecNumber>
    </submittedName>
</protein>
<keyword evidence="6 7" id="KW-0472">Membrane</keyword>
<organism evidence="9 10">
    <name type="scientific">Terriglobus saanensis (strain ATCC BAA-1853 / DSM 23119 / SP1PR4)</name>
    <dbReference type="NCBI Taxonomy" id="401053"/>
    <lineage>
        <taxon>Bacteria</taxon>
        <taxon>Pseudomonadati</taxon>
        <taxon>Acidobacteriota</taxon>
        <taxon>Terriglobia</taxon>
        <taxon>Terriglobales</taxon>
        <taxon>Acidobacteriaceae</taxon>
        <taxon>Terriglobus</taxon>
    </lineage>
</organism>
<evidence type="ECO:0000313" key="10">
    <source>
        <dbReference type="Proteomes" id="UP000006844"/>
    </source>
</evidence>
<evidence type="ECO:0000256" key="4">
    <source>
        <dbReference type="ARBA" id="ARBA00022692"/>
    </source>
</evidence>